<proteinExistence type="predicted"/>
<dbReference type="EMBL" id="CP028942">
    <property type="protein sequence ID" value="QKM64276.1"/>
    <property type="molecule type" value="Genomic_DNA"/>
</dbReference>
<dbReference type="RefSeq" id="WP_173955318.1">
    <property type="nucleotide sequence ID" value="NZ_CP028942.1"/>
</dbReference>
<organism evidence="3 4">
    <name type="scientific">Polynucleobacter tropicus</name>
    <dbReference type="NCBI Taxonomy" id="1743174"/>
    <lineage>
        <taxon>Bacteria</taxon>
        <taxon>Pseudomonadati</taxon>
        <taxon>Pseudomonadota</taxon>
        <taxon>Betaproteobacteria</taxon>
        <taxon>Burkholderiales</taxon>
        <taxon>Burkholderiaceae</taxon>
        <taxon>Polynucleobacter</taxon>
    </lineage>
</organism>
<evidence type="ECO:0000256" key="1">
    <source>
        <dbReference type="SAM" id="MobiDB-lite"/>
    </source>
</evidence>
<sequence>MRKIYNNHVFQRSTKPWQWLATISFAIALLASIGAYVTARSWLTDGRYLQSLDIEQIEVLRLIPALKDLQQQVTGTHVLDSEFFNGLKKADRLLRSMTDDVKLPADNASSSNVMTPAKLPAPVNGSKNTAASKSSMEEPKVVATLSDNPALAFFQKLDSKIMKIVFGKPDKYAELDREEDAPSTPAVVEQKTTNAVDIQDVLIGAKTAEQSIVLVLAQEKGLAGLDILAKSAETLISPKGPLDLEKIATDSPARKYAESLTEFIKANAAWQKNITNASASADLQKALGVVIDQKVLIEIEAGKKTSGKSTLSLTQALPKVHQSPWHTKLPQESASALKMYANNIQVVREFASDHEALRVVAQKNSNGIRLFDFAAAGGFLGLTLVSIVALVFAGLGGLMLLKNSRVPEVEYKRTTKLAAHADELLGSIDLALNKSGGANTQDTKTTTETKSKSSDSIKEDIDRRDLADASRSELKTVVNVITELSHDLKDKVIGIESRMKALSQLGNKLRHSVNTLQDKSAQMRSGSNEQSDGTYGSSANPNRGGPLEQLQDAFFALKQQGVRLYLAILDNHSSKQLAIETEQLNLLVERVEATVSKMRTSLAQALDQAADAQASAPQVSPEVIELISMDAKQVMRDLDLWQEEFDGLNRAFGDLKHEIKA</sequence>
<feature type="region of interest" description="Disordered" evidence="1">
    <location>
        <begin position="436"/>
        <end position="462"/>
    </location>
</feature>
<feature type="compositionally biased region" description="Basic and acidic residues" evidence="1">
    <location>
        <begin position="445"/>
        <end position="462"/>
    </location>
</feature>
<feature type="compositionally biased region" description="Polar residues" evidence="1">
    <location>
        <begin position="125"/>
        <end position="134"/>
    </location>
</feature>
<gene>
    <name evidence="3" type="ORF">DCO17_02920</name>
</gene>
<evidence type="ECO:0000313" key="4">
    <source>
        <dbReference type="Proteomes" id="UP000503312"/>
    </source>
</evidence>
<keyword evidence="4" id="KW-1185">Reference proteome</keyword>
<evidence type="ECO:0000256" key="2">
    <source>
        <dbReference type="SAM" id="Phobius"/>
    </source>
</evidence>
<feature type="transmembrane region" description="Helical" evidence="2">
    <location>
        <begin position="373"/>
        <end position="401"/>
    </location>
</feature>
<dbReference type="Proteomes" id="UP000503312">
    <property type="component" value="Chromosome"/>
</dbReference>
<reference evidence="3 4" key="1">
    <citation type="submission" date="2018-04" db="EMBL/GenBank/DDBJ databases">
        <title>Polynucleobacter sp. UH21B genome.</title>
        <authorList>
            <person name="Hahn M.W."/>
        </authorList>
    </citation>
    <scope>NUCLEOTIDE SEQUENCE [LARGE SCALE GENOMIC DNA]</scope>
    <source>
        <strain evidence="3 4">MWH-UH21B</strain>
    </source>
</reference>
<keyword evidence="2" id="KW-1133">Transmembrane helix</keyword>
<feature type="compositionally biased region" description="Polar residues" evidence="1">
    <location>
        <begin position="514"/>
        <end position="541"/>
    </location>
</feature>
<dbReference type="KEGG" id="ptrp:DCO17_02920"/>
<feature type="region of interest" description="Disordered" evidence="1">
    <location>
        <begin position="514"/>
        <end position="544"/>
    </location>
</feature>
<accession>A0A6M9Q2G7</accession>
<name>A0A6M9Q2G7_9BURK</name>
<keyword evidence="2" id="KW-0812">Transmembrane</keyword>
<dbReference type="AlphaFoldDB" id="A0A6M9Q2G7"/>
<feature type="region of interest" description="Disordered" evidence="1">
    <location>
        <begin position="105"/>
        <end position="134"/>
    </location>
</feature>
<protein>
    <submittedName>
        <fullName evidence="3">Uncharacterized protein</fullName>
    </submittedName>
</protein>
<evidence type="ECO:0000313" key="3">
    <source>
        <dbReference type="EMBL" id="QKM64276.1"/>
    </source>
</evidence>
<keyword evidence="2" id="KW-0472">Membrane</keyword>